<reference evidence="3" key="1">
    <citation type="submission" date="2019-02" db="EMBL/GenBank/DDBJ databases">
        <title>Draft genome sequence of Enterococcus sp. Gos25-1.</title>
        <authorList>
            <person name="Tanaka N."/>
            <person name="Shiwa Y."/>
            <person name="Fujita N."/>
        </authorList>
    </citation>
    <scope>NUCLEOTIDE SEQUENCE [LARGE SCALE GENOMIC DNA]</scope>
    <source>
        <strain evidence="3">Gos25-1</strain>
    </source>
</reference>
<proteinExistence type="predicted"/>
<dbReference type="Gene3D" id="1.20.120.20">
    <property type="entry name" value="Apolipoprotein"/>
    <property type="match status" value="1"/>
</dbReference>
<organism evidence="2 3">
    <name type="scientific">Enterococcus florum</name>
    <dbReference type="NCBI Taxonomy" id="2480627"/>
    <lineage>
        <taxon>Bacteria</taxon>
        <taxon>Bacillati</taxon>
        <taxon>Bacillota</taxon>
        <taxon>Bacilli</taxon>
        <taxon>Lactobacillales</taxon>
        <taxon>Enterococcaceae</taxon>
        <taxon>Enterococcus</taxon>
    </lineage>
</organism>
<evidence type="ECO:0000256" key="1">
    <source>
        <dbReference type="SAM" id="MobiDB-lite"/>
    </source>
</evidence>
<dbReference type="SUPFAM" id="SSF69047">
    <property type="entry name" value="Hypothetical protein YjbJ"/>
    <property type="match status" value="1"/>
</dbReference>
<feature type="compositionally biased region" description="Basic and acidic residues" evidence="1">
    <location>
        <begin position="1"/>
        <end position="28"/>
    </location>
</feature>
<dbReference type="InterPro" id="IPR036629">
    <property type="entry name" value="YjbJ_sf"/>
</dbReference>
<name>A0A4P5PA82_9ENTE</name>
<dbReference type="OrthoDB" id="2192123at2"/>
<dbReference type="Proteomes" id="UP000290567">
    <property type="component" value="Unassembled WGS sequence"/>
</dbReference>
<evidence type="ECO:0008006" key="4">
    <source>
        <dbReference type="Google" id="ProtNLM"/>
    </source>
</evidence>
<gene>
    <name evidence="2" type="ORF">NRIC_28880</name>
</gene>
<feature type="compositionally biased region" description="Basic and acidic residues" evidence="1">
    <location>
        <begin position="36"/>
        <end position="46"/>
    </location>
</feature>
<evidence type="ECO:0000313" key="2">
    <source>
        <dbReference type="EMBL" id="GCF94997.1"/>
    </source>
</evidence>
<evidence type="ECO:0000313" key="3">
    <source>
        <dbReference type="Proteomes" id="UP000290567"/>
    </source>
</evidence>
<comment type="caution">
    <text evidence="2">The sequence shown here is derived from an EMBL/GenBank/DDBJ whole genome shotgun (WGS) entry which is preliminary data.</text>
</comment>
<dbReference type="RefSeq" id="WP_146623402.1">
    <property type="nucleotide sequence ID" value="NZ_BJCC01000025.1"/>
</dbReference>
<keyword evidence="3" id="KW-1185">Reference proteome</keyword>
<sequence length="61" mass="6670">MVNKDQLKGKATEVKGKLTDDNTDELKGKVQQGFGDAKEKAEKKADAAAGKLNKKIDEHKE</sequence>
<accession>A0A4P5PA82</accession>
<feature type="region of interest" description="Disordered" evidence="1">
    <location>
        <begin position="1"/>
        <end position="61"/>
    </location>
</feature>
<dbReference type="EMBL" id="BJCC01000025">
    <property type="protein sequence ID" value="GCF94997.1"/>
    <property type="molecule type" value="Genomic_DNA"/>
</dbReference>
<protein>
    <recommendedName>
        <fullName evidence="4">CsbD family protein</fullName>
    </recommendedName>
</protein>
<dbReference type="AlphaFoldDB" id="A0A4P5PA82"/>